<dbReference type="PaxDb" id="289377-HL41_09150"/>
<dbReference type="STRING" id="289377.HL41_09150"/>
<sequence>MKKLYEHLENTYQAWDLFCKPGCNLCCTQRIYATSLEAYHLLEKISPEVLTRVSHLQNYPRPKITHNQTLLCYLQGTEPPLEDYPPHLSTCPFLDEKGLCMVYPYRPLMCRIMASTKSCEQGEASLPPFLFYVGTLALQLAENIDIGGLYGNLFDLLKFLKDYKEGQVEEVPPYLLSNVDVDELPVLPEEKDLRSWVGTLYRTHVTEEKSFREVLQELREKFRDKKSLSFLEEIF</sequence>
<evidence type="ECO:0000313" key="1">
    <source>
        <dbReference type="EMBL" id="AIH04789.1"/>
    </source>
</evidence>
<dbReference type="Proteomes" id="UP000028481">
    <property type="component" value="Chromosome"/>
</dbReference>
<keyword evidence="2" id="KW-1185">Reference proteome</keyword>
<organism evidence="1 2">
    <name type="scientific">Thermodesulfobacterium commune DSM 2178</name>
    <dbReference type="NCBI Taxonomy" id="289377"/>
    <lineage>
        <taxon>Bacteria</taxon>
        <taxon>Pseudomonadati</taxon>
        <taxon>Thermodesulfobacteriota</taxon>
        <taxon>Thermodesulfobacteria</taxon>
        <taxon>Thermodesulfobacteriales</taxon>
        <taxon>Thermodesulfobacteriaceae</taxon>
        <taxon>Thermodesulfobacterium</taxon>
    </lineage>
</organism>
<evidence type="ECO:0000313" key="2">
    <source>
        <dbReference type="Proteomes" id="UP000028481"/>
    </source>
</evidence>
<dbReference type="Pfam" id="PF03692">
    <property type="entry name" value="CxxCxxCC"/>
    <property type="match status" value="1"/>
</dbReference>
<dbReference type="eggNOG" id="COG0727">
    <property type="taxonomic scope" value="Bacteria"/>
</dbReference>
<dbReference type="KEGG" id="tcm:HL41_09150"/>
<proteinExistence type="predicted"/>
<accession>A0A075WU56</accession>
<dbReference type="RefSeq" id="WP_038061996.1">
    <property type="nucleotide sequence ID" value="NZ_CP008796.1"/>
</dbReference>
<dbReference type="EMBL" id="CP008796">
    <property type="protein sequence ID" value="AIH04789.1"/>
    <property type="molecule type" value="Genomic_DNA"/>
</dbReference>
<name>A0A075WU56_9BACT</name>
<dbReference type="AlphaFoldDB" id="A0A075WU56"/>
<dbReference type="InterPro" id="IPR005358">
    <property type="entry name" value="Puta_zinc/iron-chelating_dom"/>
</dbReference>
<reference evidence="1 2" key="1">
    <citation type="journal article" date="2015" name="Genome Announc.">
        <title>Genome Sequence of a Sulfate-Reducing Thermophilic Bacterium, Thermodesulfobacterium commune DSM 2178T (Phylum Thermodesulfobacteria).</title>
        <authorList>
            <person name="Bhatnagar S."/>
            <person name="Badger J.H."/>
            <person name="Madupu R."/>
            <person name="Khouri H.M."/>
            <person name="O'Connor E.M."/>
            <person name="Robb F.T."/>
            <person name="Ward N.L."/>
            <person name="Eisen J.A."/>
        </authorList>
    </citation>
    <scope>NUCLEOTIDE SEQUENCE [LARGE SCALE GENOMIC DNA]</scope>
    <source>
        <strain evidence="1 2">DSM 2178</strain>
    </source>
</reference>
<gene>
    <name evidence="1" type="ORF">HL41_09150</name>
</gene>
<protein>
    <submittedName>
        <fullName evidence="1">Uncharacterized protein</fullName>
    </submittedName>
</protein>
<dbReference type="OrthoDB" id="9779822at2"/>
<dbReference type="HOGENOM" id="CLU_092439_0_0_0"/>